<gene>
    <name evidence="2" type="ORF">U9M48_036800</name>
</gene>
<keyword evidence="3" id="KW-1185">Reference proteome</keyword>
<dbReference type="AlphaFoldDB" id="A0AAQ3UFU5"/>
<evidence type="ECO:0000313" key="2">
    <source>
        <dbReference type="EMBL" id="WVZ90503.1"/>
    </source>
</evidence>
<organism evidence="2 3">
    <name type="scientific">Paspalum notatum var. saurae</name>
    <dbReference type="NCBI Taxonomy" id="547442"/>
    <lineage>
        <taxon>Eukaryota</taxon>
        <taxon>Viridiplantae</taxon>
        <taxon>Streptophyta</taxon>
        <taxon>Embryophyta</taxon>
        <taxon>Tracheophyta</taxon>
        <taxon>Spermatophyta</taxon>
        <taxon>Magnoliopsida</taxon>
        <taxon>Liliopsida</taxon>
        <taxon>Poales</taxon>
        <taxon>Poaceae</taxon>
        <taxon>PACMAD clade</taxon>
        <taxon>Panicoideae</taxon>
        <taxon>Andropogonodae</taxon>
        <taxon>Paspaleae</taxon>
        <taxon>Paspalinae</taxon>
        <taxon>Paspalum</taxon>
    </lineage>
</organism>
<proteinExistence type="predicted"/>
<accession>A0AAQ3UFU5</accession>
<reference evidence="2 3" key="1">
    <citation type="submission" date="2024-02" db="EMBL/GenBank/DDBJ databases">
        <title>High-quality chromosome-scale genome assembly of Pensacola bahiagrass (Paspalum notatum Flugge var. saurae).</title>
        <authorList>
            <person name="Vega J.M."/>
            <person name="Podio M."/>
            <person name="Orjuela J."/>
            <person name="Siena L.A."/>
            <person name="Pessino S.C."/>
            <person name="Combes M.C."/>
            <person name="Mariac C."/>
            <person name="Albertini E."/>
            <person name="Pupilli F."/>
            <person name="Ortiz J.P.A."/>
            <person name="Leblanc O."/>
        </authorList>
    </citation>
    <scope>NUCLEOTIDE SEQUENCE [LARGE SCALE GENOMIC DNA]</scope>
    <source>
        <strain evidence="2">R1</strain>
        <tissue evidence="2">Leaf</tissue>
    </source>
</reference>
<evidence type="ECO:0000313" key="3">
    <source>
        <dbReference type="Proteomes" id="UP001341281"/>
    </source>
</evidence>
<name>A0AAQ3UFU5_PASNO</name>
<sequence length="258" mass="28018">MPFDGQPTVVANISKRPSHAATLFLQPKEKKKLQYPSPIQRSIPSSYIPSLSYASVPVTSLTPAPLQLNAIDAAGRHSRPVPRRSLFLPPAAAHFRTHRSSTPWPESETCPHHRPTPAAAEPVRAAAVRRIMSTQKNRLLRRCALLVSSFPTAPQGVILPNAGAGVVHPYGGVLQNGDAGAIFPNTRIRTVITNGDACERSYHEKGTITPSSAQMARTTSSPWPLCLAQDCAGPRTLLPVRIIKQPAGNTYAQRRNRR</sequence>
<dbReference type="EMBL" id="CP144752">
    <property type="protein sequence ID" value="WVZ90503.1"/>
    <property type="molecule type" value="Genomic_DNA"/>
</dbReference>
<feature type="region of interest" description="Disordered" evidence="1">
    <location>
        <begin position="97"/>
        <end position="120"/>
    </location>
</feature>
<protein>
    <submittedName>
        <fullName evidence="2">Uncharacterized protein</fullName>
    </submittedName>
</protein>
<dbReference type="Proteomes" id="UP001341281">
    <property type="component" value="Chromosome 08"/>
</dbReference>
<evidence type="ECO:0000256" key="1">
    <source>
        <dbReference type="SAM" id="MobiDB-lite"/>
    </source>
</evidence>